<name>A0A0J1CT79_9BURK</name>
<evidence type="ECO:0000313" key="1">
    <source>
        <dbReference type="EMBL" id="KLU23496.1"/>
    </source>
</evidence>
<accession>A0A0J1CT79</accession>
<sequence length="213" mass="23626">MSTPQPQGQLCIWTDTDPDPAQEADFNAWYDREHMQERAAIPGFRYARRFKANDGGPRRYLALYVTESLDVFRSDAYQRAFTQQTPWSFANFARMTNTQRRVGELTLETGDGEGAHLALFVLPPERVEAALLKPRFEAGLRQPGIHAARLFCTAPALSVSLTASKELKEAARPAADALVLIEGSDADATRALAVELAGGTEVHTFQMLWRISA</sequence>
<evidence type="ECO:0008006" key="3">
    <source>
        <dbReference type="Google" id="ProtNLM"/>
    </source>
</evidence>
<dbReference type="EMBL" id="AEJF01000147">
    <property type="protein sequence ID" value="KLU23496.1"/>
    <property type="molecule type" value="Genomic_DNA"/>
</dbReference>
<dbReference type="SUPFAM" id="SSF54909">
    <property type="entry name" value="Dimeric alpha+beta barrel"/>
    <property type="match status" value="1"/>
</dbReference>
<dbReference type="RefSeq" id="WP_047849428.1">
    <property type="nucleotide sequence ID" value="NZ_AEJF01000147.1"/>
</dbReference>
<comment type="caution">
    <text evidence="1">The sequence shown here is derived from an EMBL/GenBank/DDBJ whole genome shotgun (WGS) entry which is preliminary data.</text>
</comment>
<gene>
    <name evidence="1" type="ORF">EOS_25075</name>
</gene>
<dbReference type="PATRIC" id="fig|908627.4.peg.5594"/>
<evidence type="ECO:0000313" key="2">
    <source>
        <dbReference type="Proteomes" id="UP000035963"/>
    </source>
</evidence>
<reference evidence="1 2" key="1">
    <citation type="journal article" date="2015" name="Genome Announc.">
        <title>Draft Genome Sequence of Burkholderia sp. Strain PML1(12), an Ectomycorrhizosphere-Inhabiting Bacterium with Effective Mineral-Weathering Ability.</title>
        <authorList>
            <person name="Uroz S."/>
            <person name="Oger P."/>
        </authorList>
    </citation>
    <scope>NUCLEOTIDE SEQUENCE [LARGE SCALE GENOMIC DNA]</scope>
    <source>
        <strain evidence="2">PML1(12)</strain>
    </source>
</reference>
<dbReference type="AlphaFoldDB" id="A0A0J1CT79"/>
<keyword evidence="2" id="KW-1185">Reference proteome</keyword>
<dbReference type="InterPro" id="IPR011008">
    <property type="entry name" value="Dimeric_a/b-barrel"/>
</dbReference>
<organism evidence="1 2">
    <name type="scientific">Caballeronia mineralivorans PML1(12)</name>
    <dbReference type="NCBI Taxonomy" id="908627"/>
    <lineage>
        <taxon>Bacteria</taxon>
        <taxon>Pseudomonadati</taxon>
        <taxon>Pseudomonadota</taxon>
        <taxon>Betaproteobacteria</taxon>
        <taxon>Burkholderiales</taxon>
        <taxon>Burkholderiaceae</taxon>
        <taxon>Caballeronia</taxon>
    </lineage>
</organism>
<protein>
    <recommendedName>
        <fullName evidence="3">Sugar ABC transporter</fullName>
    </recommendedName>
</protein>
<dbReference type="Proteomes" id="UP000035963">
    <property type="component" value="Unassembled WGS sequence"/>
</dbReference>
<proteinExistence type="predicted"/>
<dbReference type="OrthoDB" id="6537357at2"/>